<evidence type="ECO:0000256" key="4">
    <source>
        <dbReference type="ARBA" id="ARBA00022801"/>
    </source>
</evidence>
<feature type="active site" description="Proton donor/acceptor" evidence="9">
    <location>
        <position position="206"/>
    </location>
</feature>
<dbReference type="Gene3D" id="3.30.1380.10">
    <property type="match status" value="1"/>
</dbReference>
<keyword evidence="11" id="KW-1185">Reference proteome</keyword>
<keyword evidence="5 9" id="KW-0862">Zinc</keyword>
<dbReference type="Pfam" id="PF01427">
    <property type="entry name" value="Peptidase_M15"/>
    <property type="match status" value="1"/>
</dbReference>
<feature type="binding site" evidence="9">
    <location>
        <position position="141"/>
    </location>
    <ligand>
        <name>Zn(2+)</name>
        <dbReference type="ChEBI" id="CHEBI:29105"/>
        <note>catalytic</note>
    </ligand>
</feature>
<keyword evidence="8" id="KW-0961">Cell wall biogenesis/degradation</keyword>
<dbReference type="RefSeq" id="WP_067753710.1">
    <property type="nucleotide sequence ID" value="NZ_CP015772.1"/>
</dbReference>
<dbReference type="PANTHER" id="PTHR43126">
    <property type="entry name" value="D-ALANYL-D-ALANINE DIPEPTIDASE"/>
    <property type="match status" value="1"/>
</dbReference>
<dbReference type="GO" id="GO:0008237">
    <property type="term" value="F:metallopeptidase activity"/>
    <property type="evidence" value="ECO:0007669"/>
    <property type="project" value="UniProtKB-KW"/>
</dbReference>
<organism evidence="10 11">
    <name type="scientific">Niabella ginsenosidivorans</name>
    <dbReference type="NCBI Taxonomy" id="1176587"/>
    <lineage>
        <taxon>Bacteria</taxon>
        <taxon>Pseudomonadati</taxon>
        <taxon>Bacteroidota</taxon>
        <taxon>Chitinophagia</taxon>
        <taxon>Chitinophagales</taxon>
        <taxon>Chitinophagaceae</taxon>
        <taxon>Niabella</taxon>
    </lineage>
</organism>
<sequence length="234" mass="27290">MQFYKISYIIILHLVIAKATIAQQYPFKIISTQKEYRQSVKKQADNRMVELKTQIPNLVYELHYATTDNFMHRLMYPAGTKTTFLRQPAVAALQKVQSVLNRQGLGLKIFDAYRPFSVTKKFWELIKDERYVANPASGSNHNRGTAVDLTIINLKTGRELPMGTGFDNFTDTAHHTFTHLPETVLKNRIYLKNLMEQNGFKALNTEWWHYTYQGMRNYDVSDLSFKQLTKNITR</sequence>
<keyword evidence="2 9" id="KW-0645">Protease</keyword>
<keyword evidence="4 9" id="KW-0378">Hydrolase</keyword>
<gene>
    <name evidence="10" type="ORF">A8C56_06815</name>
</gene>
<dbReference type="GO" id="GO:0006508">
    <property type="term" value="P:proteolysis"/>
    <property type="evidence" value="ECO:0007669"/>
    <property type="project" value="UniProtKB-KW"/>
</dbReference>
<dbReference type="InterPro" id="IPR009045">
    <property type="entry name" value="Zn_M74/Hedgehog-like"/>
</dbReference>
<dbReference type="SUPFAM" id="SSF55166">
    <property type="entry name" value="Hedgehog/DD-peptidase"/>
    <property type="match status" value="1"/>
</dbReference>
<evidence type="ECO:0000256" key="9">
    <source>
        <dbReference type="HAMAP-Rule" id="MF_01924"/>
    </source>
</evidence>
<evidence type="ECO:0000313" key="10">
    <source>
        <dbReference type="EMBL" id="ANH80726.1"/>
    </source>
</evidence>
<name>A0A1A9HZB7_9BACT</name>
<dbReference type="EC" id="3.4.13.22" evidence="9"/>
<dbReference type="KEGG" id="nia:A8C56_06815"/>
<dbReference type="AlphaFoldDB" id="A0A1A9HZB7"/>
<dbReference type="GO" id="GO:0071555">
    <property type="term" value="P:cell wall organization"/>
    <property type="evidence" value="ECO:0007669"/>
    <property type="project" value="UniProtKB-KW"/>
</dbReference>
<comment type="catalytic activity">
    <reaction evidence="1 9">
        <text>D-alanyl-D-alanine + H2O = 2 D-alanine</text>
        <dbReference type="Rhea" id="RHEA:20661"/>
        <dbReference type="ChEBI" id="CHEBI:15377"/>
        <dbReference type="ChEBI" id="CHEBI:57416"/>
        <dbReference type="ChEBI" id="CHEBI:57822"/>
        <dbReference type="EC" id="3.4.13.22"/>
    </reaction>
</comment>
<evidence type="ECO:0000256" key="5">
    <source>
        <dbReference type="ARBA" id="ARBA00022833"/>
    </source>
</evidence>
<comment type="cofactor">
    <cofactor evidence="9">
        <name>Zn(2+)</name>
        <dbReference type="ChEBI" id="CHEBI:29105"/>
    </cofactor>
    <text evidence="9">Binds 1 zinc ion per subunit.</text>
</comment>
<comment type="similarity">
    <text evidence="9">Belongs to the peptidase M15D family.</text>
</comment>
<dbReference type="GO" id="GO:0160237">
    <property type="term" value="F:D-Ala-D-Ala dipeptidase activity"/>
    <property type="evidence" value="ECO:0007669"/>
    <property type="project" value="UniProtKB-EC"/>
</dbReference>
<feature type="binding site" evidence="9">
    <location>
        <position position="148"/>
    </location>
    <ligand>
        <name>Zn(2+)</name>
        <dbReference type="ChEBI" id="CHEBI:29105"/>
        <note>catalytic</note>
    </ligand>
</feature>
<dbReference type="OrthoDB" id="9801430at2"/>
<dbReference type="STRING" id="1176587.A8C56_06815"/>
<evidence type="ECO:0000256" key="7">
    <source>
        <dbReference type="ARBA" id="ARBA00023049"/>
    </source>
</evidence>
<keyword evidence="6 9" id="KW-0224">Dipeptidase</keyword>
<comment type="function">
    <text evidence="9">Catalyzes hydrolysis of the D-alanyl-D-alanine dipeptide.</text>
</comment>
<evidence type="ECO:0000256" key="1">
    <source>
        <dbReference type="ARBA" id="ARBA00001362"/>
    </source>
</evidence>
<evidence type="ECO:0000313" key="11">
    <source>
        <dbReference type="Proteomes" id="UP000077667"/>
    </source>
</evidence>
<accession>A0A1A9HZB7</accession>
<proteinExistence type="inferred from homology"/>
<dbReference type="GO" id="GO:0008270">
    <property type="term" value="F:zinc ion binding"/>
    <property type="evidence" value="ECO:0007669"/>
    <property type="project" value="UniProtKB-UniRule"/>
</dbReference>
<evidence type="ECO:0000256" key="6">
    <source>
        <dbReference type="ARBA" id="ARBA00022997"/>
    </source>
</evidence>
<dbReference type="Proteomes" id="UP000077667">
    <property type="component" value="Chromosome"/>
</dbReference>
<evidence type="ECO:0000256" key="8">
    <source>
        <dbReference type="ARBA" id="ARBA00023316"/>
    </source>
</evidence>
<feature type="binding site" evidence="9">
    <location>
        <position position="209"/>
    </location>
    <ligand>
        <name>Zn(2+)</name>
        <dbReference type="ChEBI" id="CHEBI:29105"/>
        <note>catalytic</note>
    </ligand>
</feature>
<reference evidence="10 11" key="1">
    <citation type="submission" date="2016-05" db="EMBL/GenBank/DDBJ databases">
        <title>Niabella ginsenosidivorans BS26 whole genome sequencing.</title>
        <authorList>
            <person name="Im W.T."/>
            <person name="Siddiqi M.Z."/>
        </authorList>
    </citation>
    <scope>NUCLEOTIDE SEQUENCE [LARGE SCALE GENOMIC DNA]</scope>
    <source>
        <strain evidence="10 11">BS26</strain>
    </source>
</reference>
<dbReference type="CDD" id="cd14840">
    <property type="entry name" value="D-Ala-D-Ala_dipeptidase_Aad"/>
    <property type="match status" value="1"/>
</dbReference>
<protein>
    <recommendedName>
        <fullName evidence="9">D-alanyl-D-alanine dipeptidase</fullName>
        <shortName evidence="9">D-Ala-D-Ala dipeptidase</shortName>
        <ecNumber evidence="9">3.4.13.22</ecNumber>
    </recommendedName>
</protein>
<keyword evidence="7 9" id="KW-0482">Metalloprotease</keyword>
<feature type="site" description="Transition state stabilizer" evidence="9">
    <location>
        <position position="114"/>
    </location>
</feature>
<evidence type="ECO:0000256" key="2">
    <source>
        <dbReference type="ARBA" id="ARBA00022670"/>
    </source>
</evidence>
<dbReference type="EMBL" id="CP015772">
    <property type="protein sequence ID" value="ANH80726.1"/>
    <property type="molecule type" value="Genomic_DNA"/>
</dbReference>
<dbReference type="PANTHER" id="PTHR43126:SF1">
    <property type="entry name" value="D-ALANYL-D-ALANINE DIPEPTIDASE"/>
    <property type="match status" value="1"/>
</dbReference>
<dbReference type="HAMAP" id="MF_01924">
    <property type="entry name" value="A_A_dipeptidase"/>
    <property type="match status" value="1"/>
</dbReference>
<keyword evidence="3 9" id="KW-0479">Metal-binding</keyword>
<evidence type="ECO:0000256" key="3">
    <source>
        <dbReference type="ARBA" id="ARBA00022723"/>
    </source>
</evidence>
<dbReference type="InterPro" id="IPR000755">
    <property type="entry name" value="A_A_dipeptidase"/>
</dbReference>